<protein>
    <submittedName>
        <fullName evidence="1">Uncharacterized protein</fullName>
    </submittedName>
</protein>
<dbReference type="EMBL" id="QGKS01000175">
    <property type="protein sequence ID" value="PWR15659.1"/>
    <property type="molecule type" value="Genomic_DNA"/>
</dbReference>
<proteinExistence type="predicted"/>
<gene>
    <name evidence="1" type="ORF">DKT69_09710</name>
</gene>
<name>A0A317DLK7_9ACTN</name>
<evidence type="ECO:0000313" key="1">
    <source>
        <dbReference type="EMBL" id="PWR15659.1"/>
    </source>
</evidence>
<dbReference type="AlphaFoldDB" id="A0A317DLK7"/>
<dbReference type="Proteomes" id="UP000246050">
    <property type="component" value="Unassembled WGS sequence"/>
</dbReference>
<organism evidence="1 2">
    <name type="scientific">Micromonospora sicca</name>
    <dbReference type="NCBI Taxonomy" id="2202420"/>
    <lineage>
        <taxon>Bacteria</taxon>
        <taxon>Bacillati</taxon>
        <taxon>Actinomycetota</taxon>
        <taxon>Actinomycetes</taxon>
        <taxon>Micromonosporales</taxon>
        <taxon>Micromonosporaceae</taxon>
        <taxon>Micromonospora</taxon>
    </lineage>
</organism>
<comment type="caution">
    <text evidence="1">The sequence shown here is derived from an EMBL/GenBank/DDBJ whole genome shotgun (WGS) entry which is preliminary data.</text>
</comment>
<reference evidence="1 2" key="1">
    <citation type="submission" date="2018-05" db="EMBL/GenBank/DDBJ databases">
        <title>Micromonosporas from Atacama Desert.</title>
        <authorList>
            <person name="Carro L."/>
            <person name="Golinska P."/>
            <person name="Klenk H.-P."/>
            <person name="Goodfellow M."/>
        </authorList>
    </citation>
    <scope>NUCLEOTIDE SEQUENCE [LARGE SCALE GENOMIC DNA]</scope>
    <source>
        <strain evidence="1 2">4G51</strain>
    </source>
</reference>
<sequence>MWIDASLPIAGYGHNVGGYGARLGRLAADVWEHFGAGTRPTVLDLAAWHASARVDRIVVAHADDTTTQVPVGRGAEAVAAVRAAATRDAGEGVSPLPRAAKMFVATVDQDRLGVLLDGEVADGSTALLLAGRSGAPWTLVSAADLAAGLVPL</sequence>
<accession>A0A317DLK7</accession>
<dbReference type="OrthoDB" id="415622at2"/>
<evidence type="ECO:0000313" key="2">
    <source>
        <dbReference type="Proteomes" id="UP000246050"/>
    </source>
</evidence>
<dbReference type="RefSeq" id="WP_109801253.1">
    <property type="nucleotide sequence ID" value="NZ_QGKS01000175.1"/>
</dbReference>